<keyword evidence="2" id="KW-0229">DNA integration</keyword>
<comment type="similarity">
    <text evidence="1">Belongs to the 'phage' integrase family.</text>
</comment>
<keyword evidence="3" id="KW-0238">DNA-binding</keyword>
<dbReference type="OrthoDB" id="4326943at2"/>
<evidence type="ECO:0000256" key="1">
    <source>
        <dbReference type="ARBA" id="ARBA00008857"/>
    </source>
</evidence>
<protein>
    <recommendedName>
        <fullName evidence="5">Tyr recombinase domain-containing protein</fullName>
    </recommendedName>
</protein>
<comment type="caution">
    <text evidence="6">The sequence shown here is derived from an EMBL/GenBank/DDBJ whole genome shotgun (WGS) entry which is preliminary data.</text>
</comment>
<keyword evidence="7" id="KW-1185">Reference proteome</keyword>
<dbReference type="Proteomes" id="UP000292695">
    <property type="component" value="Unassembled WGS sequence"/>
</dbReference>
<dbReference type="Pfam" id="PF22022">
    <property type="entry name" value="Phage_int_M"/>
    <property type="match status" value="1"/>
</dbReference>
<reference evidence="6 7" key="1">
    <citation type="submission" date="2019-02" db="EMBL/GenBank/DDBJ databases">
        <title>Kribbella capetownensis sp. nov. and Kribbella speibonae sp. nov., isolated from soil.</title>
        <authorList>
            <person name="Curtis S.M."/>
            <person name="Norton I."/>
            <person name="Everest G.J."/>
            <person name="Meyers P.R."/>
        </authorList>
    </citation>
    <scope>NUCLEOTIDE SEQUENCE [LARGE SCALE GENOMIC DNA]</scope>
    <source>
        <strain evidence="6 7">DSM 27082</strain>
    </source>
</reference>
<evidence type="ECO:0000256" key="3">
    <source>
        <dbReference type="ARBA" id="ARBA00023125"/>
    </source>
</evidence>
<feature type="domain" description="Tyr recombinase" evidence="5">
    <location>
        <begin position="188"/>
        <end position="256"/>
    </location>
</feature>
<dbReference type="Gene3D" id="1.10.150.130">
    <property type="match status" value="1"/>
</dbReference>
<dbReference type="InterPro" id="IPR010998">
    <property type="entry name" value="Integrase_recombinase_N"/>
</dbReference>
<dbReference type="InterPro" id="IPR050808">
    <property type="entry name" value="Phage_Integrase"/>
</dbReference>
<dbReference type="PANTHER" id="PTHR30629:SF2">
    <property type="entry name" value="PROPHAGE INTEGRASE INTS-RELATED"/>
    <property type="match status" value="1"/>
</dbReference>
<keyword evidence="4" id="KW-0233">DNA recombination</keyword>
<sequence length="256" mass="28006">MARAPLPIGTWGAISTWVVQTDAKGKPIKHKSQARFRDHDGHLRPVSAYGKTKTAAERALLTKLQDRAKTNQSGELTAMHKINHLLDLWEKRFEGLIADGTRSRTSLDTYRRVLKNHVRPALGELRIGEATTPRLDTVLTKIKDRAGAPTAKTCRAVISGAMKLAVRYGAISVNPVREVDTIEAKTKNPPRALTAEEVTLLRKSLAADDRAVQADLPDLVTFMLGTGVRIGEALATVWSDVDLEAGTVEIGCCRRS</sequence>
<dbReference type="EMBL" id="SJKA01000006">
    <property type="protein sequence ID" value="TCC32231.1"/>
    <property type="molecule type" value="Genomic_DNA"/>
</dbReference>
<organism evidence="6 7">
    <name type="scientific">Kribbella sindirgiensis</name>
    <dbReference type="NCBI Taxonomy" id="1124744"/>
    <lineage>
        <taxon>Bacteria</taxon>
        <taxon>Bacillati</taxon>
        <taxon>Actinomycetota</taxon>
        <taxon>Actinomycetes</taxon>
        <taxon>Propionibacteriales</taxon>
        <taxon>Kribbellaceae</taxon>
        <taxon>Kribbella</taxon>
    </lineage>
</organism>
<dbReference type="AlphaFoldDB" id="A0A4R0IG06"/>
<dbReference type="PANTHER" id="PTHR30629">
    <property type="entry name" value="PROPHAGE INTEGRASE"/>
    <property type="match status" value="1"/>
</dbReference>
<accession>A0A4R0IG06</accession>
<dbReference type="GO" id="GO:0006310">
    <property type="term" value="P:DNA recombination"/>
    <property type="evidence" value="ECO:0007669"/>
    <property type="project" value="UniProtKB-KW"/>
</dbReference>
<evidence type="ECO:0000259" key="5">
    <source>
        <dbReference type="PROSITE" id="PS51898"/>
    </source>
</evidence>
<dbReference type="GO" id="GO:0015074">
    <property type="term" value="P:DNA integration"/>
    <property type="evidence" value="ECO:0007669"/>
    <property type="project" value="UniProtKB-KW"/>
</dbReference>
<dbReference type="GO" id="GO:0003677">
    <property type="term" value="F:DNA binding"/>
    <property type="evidence" value="ECO:0007669"/>
    <property type="project" value="UniProtKB-KW"/>
</dbReference>
<evidence type="ECO:0000313" key="6">
    <source>
        <dbReference type="EMBL" id="TCC32231.1"/>
    </source>
</evidence>
<dbReference type="InterPro" id="IPR011010">
    <property type="entry name" value="DNA_brk_join_enz"/>
</dbReference>
<evidence type="ECO:0000256" key="4">
    <source>
        <dbReference type="ARBA" id="ARBA00023172"/>
    </source>
</evidence>
<dbReference type="RefSeq" id="WP_131289967.1">
    <property type="nucleotide sequence ID" value="NZ_SJKA01000006.1"/>
</dbReference>
<gene>
    <name evidence="6" type="ORF">E0H50_18625</name>
</gene>
<proteinExistence type="inferred from homology"/>
<dbReference type="Gene3D" id="1.10.443.10">
    <property type="entry name" value="Intergrase catalytic core"/>
    <property type="match status" value="1"/>
</dbReference>
<name>A0A4R0IG06_9ACTN</name>
<dbReference type="InterPro" id="IPR002104">
    <property type="entry name" value="Integrase_catalytic"/>
</dbReference>
<dbReference type="PROSITE" id="PS51898">
    <property type="entry name" value="TYR_RECOMBINASE"/>
    <property type="match status" value="1"/>
</dbReference>
<evidence type="ECO:0000256" key="2">
    <source>
        <dbReference type="ARBA" id="ARBA00022908"/>
    </source>
</evidence>
<dbReference type="InterPro" id="IPR013762">
    <property type="entry name" value="Integrase-like_cat_sf"/>
</dbReference>
<dbReference type="InterPro" id="IPR053876">
    <property type="entry name" value="Phage_int_M"/>
</dbReference>
<dbReference type="SUPFAM" id="SSF56349">
    <property type="entry name" value="DNA breaking-rejoining enzymes"/>
    <property type="match status" value="1"/>
</dbReference>
<evidence type="ECO:0000313" key="7">
    <source>
        <dbReference type="Proteomes" id="UP000292695"/>
    </source>
</evidence>